<name>A0AB39YL42_9MICC</name>
<evidence type="ECO:0000259" key="1">
    <source>
        <dbReference type="Pfam" id="PF13349"/>
    </source>
</evidence>
<protein>
    <submittedName>
        <fullName evidence="2">DUF4097 domain-containing protein</fullName>
    </submittedName>
</protein>
<dbReference type="PANTHER" id="PTHR34094">
    <property type="match status" value="1"/>
</dbReference>
<feature type="domain" description="DUF4097" evidence="1">
    <location>
        <begin position="19"/>
        <end position="213"/>
    </location>
</feature>
<evidence type="ECO:0000313" key="2">
    <source>
        <dbReference type="EMBL" id="XDV70574.1"/>
    </source>
</evidence>
<gene>
    <name evidence="2" type="ORF">ABQM86_16640</name>
</gene>
<dbReference type="Pfam" id="PF13349">
    <property type="entry name" value="DUF4097"/>
    <property type="match status" value="1"/>
</dbReference>
<sequence length="288" mass="30717">MATFQTPRPIAVVVDVSVRGDIRVMARDHPETEVTVQPRKAQRSLDVRMAEQTTVDYSDGRLQVRLHPAFRHSWFSDGGAVEIAVEVPLGSSLELKTAMGDLRCEGEFSTADLKTDLGHIRIDHCGELRAHTDMGDVTVERAAGRSRIKTGSGKIRVRHIDGAATVKNGNGNTYISHVSGELSISAANGDVSLERAGLSTTVKTSNGDITVGEVAAGALTVQTAAGALSIGVREGTAAWLDLKTKYGRVRNALDVTHGPGQSTDTVEIRARNAYGDITVTRSPARTHA</sequence>
<proteinExistence type="predicted"/>
<dbReference type="InterPro" id="IPR025164">
    <property type="entry name" value="Toastrack_DUF4097"/>
</dbReference>
<dbReference type="EMBL" id="CP165735">
    <property type="protein sequence ID" value="XDV70574.1"/>
    <property type="molecule type" value="Genomic_DNA"/>
</dbReference>
<organism evidence="2">
    <name type="scientific">Paenarthrobacter sp. AMU7</name>
    <dbReference type="NCBI Taxonomy" id="3162492"/>
    <lineage>
        <taxon>Bacteria</taxon>
        <taxon>Bacillati</taxon>
        <taxon>Actinomycetota</taxon>
        <taxon>Actinomycetes</taxon>
        <taxon>Micrococcales</taxon>
        <taxon>Micrococcaceae</taxon>
        <taxon>Paenarthrobacter</taxon>
    </lineage>
</organism>
<dbReference type="RefSeq" id="WP_369744987.1">
    <property type="nucleotide sequence ID" value="NZ_CP165735.1"/>
</dbReference>
<dbReference type="PANTHER" id="PTHR34094:SF1">
    <property type="entry name" value="PROTEIN FAM185A"/>
    <property type="match status" value="1"/>
</dbReference>
<reference evidence="2" key="1">
    <citation type="submission" date="2024-07" db="EMBL/GenBank/DDBJ databases">
        <authorList>
            <person name="Li J."/>
            <person name="Wei H."/>
            <person name="Ma J."/>
        </authorList>
    </citation>
    <scope>NUCLEOTIDE SEQUENCE</scope>
    <source>
        <strain evidence="2">AMU7</strain>
    </source>
</reference>
<accession>A0AB39YL42</accession>
<dbReference type="AlphaFoldDB" id="A0AB39YL42"/>